<dbReference type="SUPFAM" id="SSF111171">
    <property type="entry name" value="Rbstp2229 protein"/>
    <property type="match status" value="1"/>
</dbReference>
<keyword evidence="2" id="KW-1185">Reference proteome</keyword>
<dbReference type="Gene3D" id="3.30.310.120">
    <property type="entry name" value="Rbstp2229 like protein"/>
    <property type="match status" value="1"/>
</dbReference>
<evidence type="ECO:0000313" key="1">
    <source>
        <dbReference type="EMBL" id="MCH1623941.1"/>
    </source>
</evidence>
<evidence type="ECO:0000313" key="2">
    <source>
        <dbReference type="Proteomes" id="UP001431131"/>
    </source>
</evidence>
<dbReference type="RefSeq" id="WP_240252070.1">
    <property type="nucleotide sequence ID" value="NZ_JAKTTI010000001.1"/>
</dbReference>
<dbReference type="Pfam" id="PF08968">
    <property type="entry name" value="DUF1885"/>
    <property type="match status" value="1"/>
</dbReference>
<sequence>MENAYIKLVSASNKQSMTLNDVKELFNYYKEITSKTGTQLDWEYAETAFPYQIKEVDTENNWLYLKSNEPKYNAIIVGVGKELIEDDNVDDPQEQFYIQVTLPQVATYGDKGKANEFCKFLGKKLEGELHLFNGRVMYYYKRK</sequence>
<gene>
    <name evidence="1" type="ORF">MJG50_01265</name>
</gene>
<dbReference type="AlphaFoldDB" id="A0AAW5DTG9"/>
<comment type="caution">
    <text evidence="1">The sequence shown here is derived from an EMBL/GenBank/DDBJ whole genome shotgun (WGS) entry which is preliminary data.</text>
</comment>
<organism evidence="1 2">
    <name type="scientific">Fredinandcohnia quinoae</name>
    <dbReference type="NCBI Taxonomy" id="2918902"/>
    <lineage>
        <taxon>Bacteria</taxon>
        <taxon>Bacillati</taxon>
        <taxon>Bacillota</taxon>
        <taxon>Bacilli</taxon>
        <taxon>Bacillales</taxon>
        <taxon>Bacillaceae</taxon>
        <taxon>Fredinandcohnia</taxon>
    </lineage>
</organism>
<dbReference type="Gene3D" id="1.20.5.850">
    <property type="entry name" value="Rbstp2229 protein"/>
    <property type="match status" value="1"/>
</dbReference>
<reference evidence="1" key="1">
    <citation type="submission" date="2022-02" db="EMBL/GenBank/DDBJ databases">
        <title>Fredinandcohnia quinoae sp. nov. isolated from Chenopodium quinoa seeds.</title>
        <authorList>
            <person name="Saati-Santamaria Z."/>
            <person name="Flores-Felix J.D."/>
            <person name="Igual J.M."/>
            <person name="Velazquez E."/>
            <person name="Garcia-Fraile P."/>
            <person name="Martinez-Molina E."/>
        </authorList>
    </citation>
    <scope>NUCLEOTIDE SEQUENCE</scope>
    <source>
        <strain evidence="1">SECRCQ15</strain>
    </source>
</reference>
<dbReference type="Proteomes" id="UP001431131">
    <property type="component" value="Unassembled WGS sequence"/>
</dbReference>
<dbReference type="EMBL" id="JAKTTI010000001">
    <property type="protein sequence ID" value="MCH1623941.1"/>
    <property type="molecule type" value="Genomic_DNA"/>
</dbReference>
<dbReference type="InterPro" id="IPR015062">
    <property type="entry name" value="DUF1885"/>
</dbReference>
<protein>
    <submittedName>
        <fullName evidence="1">DUF1885 family protein</fullName>
    </submittedName>
</protein>
<name>A0AAW5DTG9_9BACI</name>
<accession>A0AAW5DTG9</accession>
<proteinExistence type="predicted"/>
<dbReference type="InterPro" id="IPR036294">
    <property type="entry name" value="Rbstp2229-like_sf"/>
</dbReference>